<keyword evidence="1" id="KW-0732">Signal</keyword>
<dbReference type="STRING" id="338188.ERS852397_01123"/>
<name>A0A174B6M6_9BACE</name>
<dbReference type="Proteomes" id="UP000095517">
    <property type="component" value="Unassembled WGS sequence"/>
</dbReference>
<evidence type="ECO:0000313" key="3">
    <source>
        <dbReference type="Proteomes" id="UP000095517"/>
    </source>
</evidence>
<reference evidence="2 3" key="1">
    <citation type="submission" date="2015-09" db="EMBL/GenBank/DDBJ databases">
        <authorList>
            <consortium name="Pathogen Informatics"/>
        </authorList>
    </citation>
    <scope>NUCLEOTIDE SEQUENCE [LARGE SCALE GENOMIC DNA]</scope>
    <source>
        <strain evidence="2 3">2789STDY5608840</strain>
    </source>
</reference>
<evidence type="ECO:0008006" key="4">
    <source>
        <dbReference type="Google" id="ProtNLM"/>
    </source>
</evidence>
<dbReference type="Pfam" id="PF14135">
    <property type="entry name" value="DUF4302"/>
    <property type="match status" value="1"/>
</dbReference>
<accession>A0A174B6M6</accession>
<dbReference type="PROSITE" id="PS51257">
    <property type="entry name" value="PROKAR_LIPOPROTEIN"/>
    <property type="match status" value="1"/>
</dbReference>
<dbReference type="AlphaFoldDB" id="A0A174B6M6"/>
<sequence>MKKLIYIMLSLCCFVLYSCGMTEPWKDWENEGNMSEDRLRPSEVKDLLCTTGGWKMAYEGVTFYFQFSEDGAVTSDSDESLLKNAVETDYSLDFEGEKVVLLTLQNGGMLQYLGENQENTFVITGYSDSQIVATGQVNGKTMILNSVTAVELQQAKERKRLAIIAYNKAQAMEILKTDLSNGLLRNASTNQFAAHYAMSCDDDDNWKIKISLLDGKILKHTEYAMTINTTNDEKATLSIDGLTVNGVAVGALYYKYDTGDLSTDNPAFKVDLNKSSDMLKTYTSSWKTHIVDRDNICDHLTGLLTQIEFDDRSPRNIIVCPGETGAGKWHYVGFVINATANDATGCVYFENTGINYILGSYGDDAGVVRSIPVYSSFLDFCFSDKGVWMYEDSDSYLYVISPVSDEWFRMKI</sequence>
<dbReference type="EMBL" id="CYZH01000005">
    <property type="protein sequence ID" value="CUN96602.1"/>
    <property type="molecule type" value="Genomic_DNA"/>
</dbReference>
<dbReference type="RefSeq" id="WP_022275688.1">
    <property type="nucleotide sequence ID" value="NZ_CABIXA010000005.1"/>
</dbReference>
<feature type="signal peptide" evidence="1">
    <location>
        <begin position="1"/>
        <end position="18"/>
    </location>
</feature>
<organism evidence="2 3">
    <name type="scientific">Bacteroides finegoldii</name>
    <dbReference type="NCBI Taxonomy" id="338188"/>
    <lineage>
        <taxon>Bacteria</taxon>
        <taxon>Pseudomonadati</taxon>
        <taxon>Bacteroidota</taxon>
        <taxon>Bacteroidia</taxon>
        <taxon>Bacteroidales</taxon>
        <taxon>Bacteroidaceae</taxon>
        <taxon>Bacteroides</taxon>
    </lineage>
</organism>
<evidence type="ECO:0000256" key="1">
    <source>
        <dbReference type="SAM" id="SignalP"/>
    </source>
</evidence>
<protein>
    <recommendedName>
        <fullName evidence="4">DUF4302 domain-containing protein</fullName>
    </recommendedName>
</protein>
<proteinExistence type="predicted"/>
<dbReference type="InterPro" id="IPR025396">
    <property type="entry name" value="DUF4302"/>
</dbReference>
<feature type="chain" id="PRO_5008018164" description="DUF4302 domain-containing protein" evidence="1">
    <location>
        <begin position="19"/>
        <end position="412"/>
    </location>
</feature>
<gene>
    <name evidence="2" type="ORF">ERS852397_01123</name>
</gene>
<evidence type="ECO:0000313" key="2">
    <source>
        <dbReference type="EMBL" id="CUN96602.1"/>
    </source>
</evidence>